<keyword evidence="6" id="KW-1185">Reference proteome</keyword>
<feature type="domain" description="Type II/III secretion system secretin-like" evidence="3">
    <location>
        <begin position="271"/>
        <end position="429"/>
    </location>
</feature>
<evidence type="ECO:0000259" key="4">
    <source>
        <dbReference type="Pfam" id="PF13629"/>
    </source>
</evidence>
<dbReference type="GO" id="GO:0009306">
    <property type="term" value="P:protein secretion"/>
    <property type="evidence" value="ECO:0007669"/>
    <property type="project" value="InterPro"/>
</dbReference>
<dbReference type="InterPro" id="IPR032789">
    <property type="entry name" value="T2SS-T3SS_pil_N"/>
</dbReference>
<feature type="domain" description="Pilus formation protein N-terminal" evidence="4">
    <location>
        <begin position="38"/>
        <end position="98"/>
    </location>
</feature>
<evidence type="ECO:0000259" key="3">
    <source>
        <dbReference type="Pfam" id="PF00263"/>
    </source>
</evidence>
<evidence type="ECO:0000313" key="6">
    <source>
        <dbReference type="Proteomes" id="UP000506160"/>
    </source>
</evidence>
<evidence type="ECO:0000313" key="5">
    <source>
        <dbReference type="EMBL" id="TEA28011.1"/>
    </source>
</evidence>
<dbReference type="InterPro" id="IPR050810">
    <property type="entry name" value="Bact_Secretion_Sys_Channel"/>
</dbReference>
<name>A0AB94IES3_9GAMM</name>
<keyword evidence="2" id="KW-0472">Membrane</keyword>
<dbReference type="RefSeq" id="WP_105291826.1">
    <property type="nucleotide sequence ID" value="NZ_AWGA01000011.1"/>
</dbReference>
<accession>A0AB94IES3</accession>
<evidence type="ECO:0000256" key="1">
    <source>
        <dbReference type="RuleBase" id="RU004003"/>
    </source>
</evidence>
<dbReference type="AlphaFoldDB" id="A0AB94IES3"/>
<keyword evidence="2" id="KW-0812">Transmembrane</keyword>
<dbReference type="PANTHER" id="PTHR30332:SF17">
    <property type="entry name" value="TYPE IV PILIATION SYSTEM PROTEIN DR_0774-RELATED"/>
    <property type="match status" value="1"/>
</dbReference>
<feature type="transmembrane region" description="Helical" evidence="2">
    <location>
        <begin position="20"/>
        <end position="42"/>
    </location>
</feature>
<comment type="similarity">
    <text evidence="1">Belongs to the bacterial secretin family.</text>
</comment>
<evidence type="ECO:0000256" key="2">
    <source>
        <dbReference type="SAM" id="Phobius"/>
    </source>
</evidence>
<comment type="caution">
    <text evidence="5">The sequence shown here is derived from an EMBL/GenBank/DDBJ whole genome shotgun (WGS) entry which is preliminary data.</text>
</comment>
<gene>
    <name evidence="5" type="ORF">O970_00890</name>
</gene>
<dbReference type="Proteomes" id="UP000506160">
    <property type="component" value="Unassembled WGS sequence"/>
</dbReference>
<dbReference type="GO" id="GO:0015627">
    <property type="term" value="C:type II protein secretion system complex"/>
    <property type="evidence" value="ECO:0007669"/>
    <property type="project" value="TreeGrafter"/>
</dbReference>
<dbReference type="PANTHER" id="PTHR30332">
    <property type="entry name" value="PROBABLE GENERAL SECRETION PATHWAY PROTEIN D"/>
    <property type="match status" value="1"/>
</dbReference>
<protein>
    <submittedName>
        <fullName evidence="5">Tight adherence secretin RcpA</fullName>
    </submittedName>
</protein>
<dbReference type="EMBL" id="AWGA01000011">
    <property type="protein sequence ID" value="TEA28011.1"/>
    <property type="molecule type" value="Genomic_DNA"/>
</dbReference>
<dbReference type="PRINTS" id="PR00811">
    <property type="entry name" value="BCTERIALGSPD"/>
</dbReference>
<proteinExistence type="inferred from homology"/>
<sequence>MNIYAVIKRSITTISRFYSLLFYLGITLCLTSYSASAAVFYLKPGQSKTIKSNEAIGTVFVSDPEIADYRVVGDSTVVLYAKKRGYSELTIYGLNEQILMMHSFEVDPIVPDLHYRIKKEFPDSNIRVSSIVGSGINGGKTSYLLSGTAPDDVTRDRIYTLVGSAVGVEPIDETVKYEYYGGSEDVRFMRTRKYHNIVDRIQITKNNQVNVKLTLVEVSKEFTDNLGIEWQNLTLKSMVSGGADLSSIGTFNLLGLKHGFDINNIATVIRAVQNDKLAKILAEPNLTVLSGETASFLVGGEIPIVSRGAQDDSPSITYKEYGIKLNVGAKIFNDTIRLIIDNEFSSVSGKYSFSDYDIPTLNTRRVKSTIELKDGDSFIISGLISEQDVESLVKIPFIGDVPILGALARSTSTSRNKTELIVFATVNLVNPSDSFQDAYIPSFERTDFRNLFFNYKNNHDKQGSREFPFTNESTEFLGRVGFLE</sequence>
<dbReference type="Pfam" id="PF13629">
    <property type="entry name" value="T2SS-T3SS_pil_N"/>
    <property type="match status" value="1"/>
</dbReference>
<dbReference type="Pfam" id="PF00263">
    <property type="entry name" value="Secretin"/>
    <property type="match status" value="1"/>
</dbReference>
<dbReference type="InterPro" id="IPR001775">
    <property type="entry name" value="GspD/PilQ"/>
</dbReference>
<dbReference type="InterPro" id="IPR004846">
    <property type="entry name" value="T2SS/T3SS_dom"/>
</dbReference>
<reference evidence="5 6" key="1">
    <citation type="journal article" date="2014" name="Appl. Environ. Microbiol.">
        <title>Genomic features of a bumble bee symbiont reflect its host environment.</title>
        <authorList>
            <person name="Martinson V.G."/>
            <person name="Magoc T."/>
            <person name="Koch H."/>
            <person name="Salzberg S.L."/>
            <person name="Moran N.A."/>
        </authorList>
    </citation>
    <scope>NUCLEOTIDE SEQUENCE [LARGE SCALE GENOMIC DNA]</scope>
    <source>
        <strain evidence="5 6">Bimp</strain>
    </source>
</reference>
<keyword evidence="2" id="KW-1133">Transmembrane helix</keyword>
<organism evidence="5 6">
    <name type="scientific">Candidatus Schmidhempelia bombi str. Bimp</name>
    <dbReference type="NCBI Taxonomy" id="1387197"/>
    <lineage>
        <taxon>Bacteria</taxon>
        <taxon>Pseudomonadati</taxon>
        <taxon>Pseudomonadota</taxon>
        <taxon>Gammaproteobacteria</taxon>
        <taxon>Orbales</taxon>
        <taxon>Orbaceae</taxon>
        <taxon>Candidatus Schmidhempelia</taxon>
    </lineage>
</organism>